<keyword evidence="6" id="KW-0150">Chloroplast</keyword>
<keyword evidence="5" id="KW-0694">RNA-binding</keyword>
<keyword evidence="3 5" id="KW-0687">Ribonucleoprotein</keyword>
<dbReference type="PANTHER" id="PTHR11758">
    <property type="entry name" value="40S RIBOSOMAL PROTEIN S15A"/>
    <property type="match status" value="1"/>
</dbReference>
<dbReference type="InterPro" id="IPR035987">
    <property type="entry name" value="Ribosomal_uS8_sf"/>
</dbReference>
<dbReference type="GO" id="GO:0005840">
    <property type="term" value="C:ribosome"/>
    <property type="evidence" value="ECO:0007669"/>
    <property type="project" value="UniProtKB-KW"/>
</dbReference>
<evidence type="ECO:0000256" key="5">
    <source>
        <dbReference type="HAMAP-Rule" id="MF_01302"/>
    </source>
</evidence>
<protein>
    <recommendedName>
        <fullName evidence="4 5">Small ribosomal subunit protein uS8c</fullName>
    </recommendedName>
</protein>
<evidence type="ECO:0000313" key="6">
    <source>
        <dbReference type="EMBL" id="AYW16282.1"/>
    </source>
</evidence>
<dbReference type="HAMAP" id="MF_01302_B">
    <property type="entry name" value="Ribosomal_uS8_B"/>
    <property type="match status" value="1"/>
</dbReference>
<dbReference type="GeneID" id="38664793"/>
<dbReference type="AlphaFoldDB" id="A0A3G5CTV0"/>
<dbReference type="RefSeq" id="YP_009547679.1">
    <property type="nucleotide sequence ID" value="NC_040176.1"/>
</dbReference>
<dbReference type="Gene3D" id="3.30.1490.10">
    <property type="match status" value="1"/>
</dbReference>
<keyword evidence="6" id="KW-0934">Plastid</keyword>
<gene>
    <name evidence="5 6" type="primary">rps8</name>
</gene>
<reference evidence="6" key="1">
    <citation type="journal article" date="2018" name="Genome Biol. Evol.">
        <title>Mobile Elements Shape Plastome Evolution in Ferns.</title>
        <authorList>
            <person name="Robison T.A."/>
            <person name="Grusz A.L."/>
            <person name="Wolf P.G."/>
            <person name="Mower J.P."/>
            <person name="Fauskee B.D."/>
            <person name="Sosa K."/>
            <person name="Schuettpelz E.L."/>
        </authorList>
    </citation>
    <scope>NUCLEOTIDE SEQUENCE</scope>
</reference>
<comment type="similarity">
    <text evidence="1 5">Belongs to the universal ribosomal protein uS8 family.</text>
</comment>
<sequence>MKNDTIFITVTSLRNANIRKKAMTRIPGTKMTRGIVQILLEEGFPKSMTEHVKDGNTSLDVKLKYFGKRKEPCITTIKYISKPGLRIYSGWSEIPKILGGMGIAISSTSRGLITDREARRLKIGGEISRHIW</sequence>
<name>A0A3G5CTV0_9MONI</name>
<evidence type="ECO:0000256" key="4">
    <source>
        <dbReference type="ARBA" id="ARBA00035153"/>
    </source>
</evidence>
<dbReference type="InterPro" id="IPR000630">
    <property type="entry name" value="Ribosomal_uS8"/>
</dbReference>
<evidence type="ECO:0000256" key="1">
    <source>
        <dbReference type="ARBA" id="ARBA00006471"/>
    </source>
</evidence>
<geneLocation type="chloroplast" evidence="6"/>
<dbReference type="NCBIfam" id="NF001109">
    <property type="entry name" value="PRK00136.1"/>
    <property type="match status" value="1"/>
</dbReference>
<evidence type="ECO:0000256" key="2">
    <source>
        <dbReference type="ARBA" id="ARBA00022980"/>
    </source>
</evidence>
<dbReference type="GO" id="GO:0009507">
    <property type="term" value="C:chloroplast"/>
    <property type="evidence" value="ECO:0007669"/>
    <property type="project" value="UniProtKB-SubCell"/>
</dbReference>
<comment type="subcellular location">
    <subcellularLocation>
        <location evidence="5">Plastid</location>
        <location evidence="5">Chloroplast</location>
    </subcellularLocation>
</comment>
<dbReference type="GO" id="GO:1990904">
    <property type="term" value="C:ribonucleoprotein complex"/>
    <property type="evidence" value="ECO:0007669"/>
    <property type="project" value="UniProtKB-KW"/>
</dbReference>
<dbReference type="EMBL" id="MH173087">
    <property type="protein sequence ID" value="AYW16282.1"/>
    <property type="molecule type" value="Genomic_DNA"/>
</dbReference>
<comment type="function">
    <text evidence="5">One of the primary rRNA binding proteins, it binds directly to 16S rRNA central domain where it helps coordinate assembly of the platform of the 30S subunit.</text>
</comment>
<dbReference type="GO" id="GO:0019843">
    <property type="term" value="F:rRNA binding"/>
    <property type="evidence" value="ECO:0007669"/>
    <property type="project" value="UniProtKB-UniRule"/>
</dbReference>
<comment type="subunit">
    <text evidence="5">Part of the 30S ribosomal subunit.</text>
</comment>
<dbReference type="SUPFAM" id="SSF56047">
    <property type="entry name" value="Ribosomal protein S8"/>
    <property type="match status" value="1"/>
</dbReference>
<dbReference type="GO" id="GO:0006412">
    <property type="term" value="P:translation"/>
    <property type="evidence" value="ECO:0007669"/>
    <property type="project" value="UniProtKB-UniRule"/>
</dbReference>
<dbReference type="Gene3D" id="3.30.1370.30">
    <property type="match status" value="1"/>
</dbReference>
<proteinExistence type="inferred from homology"/>
<accession>A0A3G5CTV0</accession>
<dbReference type="GO" id="GO:0003735">
    <property type="term" value="F:structural constituent of ribosome"/>
    <property type="evidence" value="ECO:0007669"/>
    <property type="project" value="InterPro"/>
</dbReference>
<keyword evidence="5" id="KW-0699">rRNA-binding</keyword>
<dbReference type="Pfam" id="PF00410">
    <property type="entry name" value="Ribosomal_S8"/>
    <property type="match status" value="1"/>
</dbReference>
<organism evidence="6">
    <name type="scientific">Antrophyum semicostatum</name>
    <dbReference type="NCBI Taxonomy" id="1604141"/>
    <lineage>
        <taxon>Eukaryota</taxon>
        <taxon>Viridiplantae</taxon>
        <taxon>Streptophyta</taxon>
        <taxon>Embryophyta</taxon>
        <taxon>Tracheophyta</taxon>
        <taxon>Polypodiopsida</taxon>
        <taxon>Polypodiidae</taxon>
        <taxon>Polypodiales</taxon>
        <taxon>Pteridineae</taxon>
        <taxon>Pteridaceae</taxon>
        <taxon>Vittarioideae</taxon>
        <taxon>Antrophyum</taxon>
    </lineage>
</organism>
<dbReference type="FunFam" id="3.30.1490.10:FF:000001">
    <property type="entry name" value="30S ribosomal protein S8"/>
    <property type="match status" value="1"/>
</dbReference>
<keyword evidence="2 5" id="KW-0689">Ribosomal protein</keyword>
<evidence type="ECO:0000256" key="3">
    <source>
        <dbReference type="ARBA" id="ARBA00023274"/>
    </source>
</evidence>